<evidence type="ECO:0000313" key="2">
    <source>
        <dbReference type="EMBL" id="KAJ9567901.1"/>
    </source>
</evidence>
<feature type="compositionally biased region" description="Low complexity" evidence="1">
    <location>
        <begin position="122"/>
        <end position="135"/>
    </location>
</feature>
<name>A0AA38U870_9ASTR</name>
<protein>
    <submittedName>
        <fullName evidence="2">Uncharacterized protein</fullName>
    </submittedName>
</protein>
<evidence type="ECO:0000313" key="3">
    <source>
        <dbReference type="Proteomes" id="UP001172457"/>
    </source>
</evidence>
<organism evidence="2 3">
    <name type="scientific">Centaurea solstitialis</name>
    <name type="common">yellow star-thistle</name>
    <dbReference type="NCBI Taxonomy" id="347529"/>
    <lineage>
        <taxon>Eukaryota</taxon>
        <taxon>Viridiplantae</taxon>
        <taxon>Streptophyta</taxon>
        <taxon>Embryophyta</taxon>
        <taxon>Tracheophyta</taxon>
        <taxon>Spermatophyta</taxon>
        <taxon>Magnoliopsida</taxon>
        <taxon>eudicotyledons</taxon>
        <taxon>Gunneridae</taxon>
        <taxon>Pentapetalae</taxon>
        <taxon>asterids</taxon>
        <taxon>campanulids</taxon>
        <taxon>Asterales</taxon>
        <taxon>Asteraceae</taxon>
        <taxon>Carduoideae</taxon>
        <taxon>Cardueae</taxon>
        <taxon>Centaureinae</taxon>
        <taxon>Centaurea</taxon>
    </lineage>
</organism>
<feature type="compositionally biased region" description="Basic residues" evidence="1">
    <location>
        <begin position="1"/>
        <end position="10"/>
    </location>
</feature>
<accession>A0AA38U870</accession>
<feature type="compositionally biased region" description="Polar residues" evidence="1">
    <location>
        <begin position="36"/>
        <end position="45"/>
    </location>
</feature>
<feature type="compositionally biased region" description="Basic and acidic residues" evidence="1">
    <location>
        <begin position="110"/>
        <end position="119"/>
    </location>
</feature>
<feature type="compositionally biased region" description="Low complexity" evidence="1">
    <location>
        <begin position="11"/>
        <end position="35"/>
    </location>
</feature>
<keyword evidence="3" id="KW-1185">Reference proteome</keyword>
<proteinExistence type="predicted"/>
<gene>
    <name evidence="2" type="ORF">OSB04_003867</name>
</gene>
<dbReference type="AlphaFoldDB" id="A0AA38U870"/>
<comment type="caution">
    <text evidence="2">The sequence shown here is derived from an EMBL/GenBank/DDBJ whole genome shotgun (WGS) entry which is preliminary data.</text>
</comment>
<sequence>MMINHHHHHGPSSPSSSSSSSSCGSSVVTSEGTSHIDTLNPNQSTTTLTGLCFLFRRKLPSTNTDPHCRPLMLFELFCHRPSLAGIGMAPVPTVHTVVHDRYLTGSGEGRYPHTDEKKACIPSSPNNSTSPPILF</sequence>
<feature type="region of interest" description="Disordered" evidence="1">
    <location>
        <begin position="105"/>
        <end position="135"/>
    </location>
</feature>
<dbReference type="Proteomes" id="UP001172457">
    <property type="component" value="Chromosome 1"/>
</dbReference>
<feature type="region of interest" description="Disordered" evidence="1">
    <location>
        <begin position="1"/>
        <end position="45"/>
    </location>
</feature>
<reference evidence="2" key="1">
    <citation type="submission" date="2023-03" db="EMBL/GenBank/DDBJ databases">
        <title>Chromosome-scale reference genome and RAD-based genetic map of yellow starthistle (Centaurea solstitialis) reveal putative structural variation and QTLs associated with invader traits.</title>
        <authorList>
            <person name="Reatini B."/>
            <person name="Cang F.A."/>
            <person name="Jiang Q."/>
            <person name="Mckibben M.T.W."/>
            <person name="Barker M.S."/>
            <person name="Rieseberg L.H."/>
            <person name="Dlugosch K.M."/>
        </authorList>
    </citation>
    <scope>NUCLEOTIDE SEQUENCE</scope>
    <source>
        <strain evidence="2">CAN-66</strain>
        <tissue evidence="2">Leaf</tissue>
    </source>
</reference>
<evidence type="ECO:0000256" key="1">
    <source>
        <dbReference type="SAM" id="MobiDB-lite"/>
    </source>
</evidence>
<dbReference type="EMBL" id="JARYMX010000001">
    <property type="protein sequence ID" value="KAJ9567901.1"/>
    <property type="molecule type" value="Genomic_DNA"/>
</dbReference>